<dbReference type="AlphaFoldDB" id="X1MZ87"/>
<organism evidence="2">
    <name type="scientific">marine sediment metagenome</name>
    <dbReference type="NCBI Taxonomy" id="412755"/>
    <lineage>
        <taxon>unclassified sequences</taxon>
        <taxon>metagenomes</taxon>
        <taxon>ecological metagenomes</taxon>
    </lineage>
</organism>
<gene>
    <name evidence="2" type="ORF">S06H3_25684</name>
</gene>
<sequence length="51" mass="5700">MKEYERSPRTKFGQIAVCQDLGFFSSLVQTGKKGGGKRGKNMKIPLPLNTR</sequence>
<feature type="non-terminal residue" evidence="2">
    <location>
        <position position="51"/>
    </location>
</feature>
<name>X1MZ87_9ZZZZ</name>
<dbReference type="EMBL" id="BARV01014801">
    <property type="protein sequence ID" value="GAI23336.1"/>
    <property type="molecule type" value="Genomic_DNA"/>
</dbReference>
<evidence type="ECO:0000256" key="1">
    <source>
        <dbReference type="SAM" id="MobiDB-lite"/>
    </source>
</evidence>
<feature type="region of interest" description="Disordered" evidence="1">
    <location>
        <begin position="30"/>
        <end position="51"/>
    </location>
</feature>
<evidence type="ECO:0000313" key="2">
    <source>
        <dbReference type="EMBL" id="GAI23336.1"/>
    </source>
</evidence>
<protein>
    <submittedName>
        <fullName evidence="2">Uncharacterized protein</fullName>
    </submittedName>
</protein>
<reference evidence="2" key="1">
    <citation type="journal article" date="2014" name="Front. Microbiol.">
        <title>High frequency of phylogenetically diverse reductive dehalogenase-homologous genes in deep subseafloor sedimentary metagenomes.</title>
        <authorList>
            <person name="Kawai M."/>
            <person name="Futagami T."/>
            <person name="Toyoda A."/>
            <person name="Takaki Y."/>
            <person name="Nishi S."/>
            <person name="Hori S."/>
            <person name="Arai W."/>
            <person name="Tsubouchi T."/>
            <person name="Morono Y."/>
            <person name="Uchiyama I."/>
            <person name="Ito T."/>
            <person name="Fujiyama A."/>
            <person name="Inagaki F."/>
            <person name="Takami H."/>
        </authorList>
    </citation>
    <scope>NUCLEOTIDE SEQUENCE</scope>
    <source>
        <strain evidence="2">Expedition CK06-06</strain>
    </source>
</reference>
<accession>X1MZ87</accession>
<proteinExistence type="predicted"/>
<comment type="caution">
    <text evidence="2">The sequence shown here is derived from an EMBL/GenBank/DDBJ whole genome shotgun (WGS) entry which is preliminary data.</text>
</comment>